<dbReference type="AlphaFoldDB" id="A0A1V0N4W5"/>
<reference evidence="6 7" key="1">
    <citation type="submission" date="2011-10" db="EMBL/GenBank/DDBJ databases">
        <title>Metabolic and evolutionary patterns in the extreme acidophile Ferroplasma acidiphilum.</title>
        <authorList>
            <person name="Golyshina O.V."/>
            <person name="Kozyavkin S.A."/>
            <person name="Tatusov R.L."/>
            <person name="Slesarev A.I."/>
            <person name="Golyshin P.N."/>
        </authorList>
    </citation>
    <scope>NUCLEOTIDE SEQUENCE [LARGE SCALE GENOMIC DNA]</scope>
    <source>
        <strain evidence="7">Y</strain>
    </source>
</reference>
<dbReference type="GeneID" id="84217878"/>
<dbReference type="SUPFAM" id="SSF63965">
    <property type="entry name" value="Precorrin-8X methylmutase CbiC/CobH"/>
    <property type="match status" value="1"/>
</dbReference>
<dbReference type="RefSeq" id="WP_081142755.1">
    <property type="nucleotide sequence ID" value="NZ_CP015363.1"/>
</dbReference>
<dbReference type="EMBL" id="CP015363">
    <property type="protein sequence ID" value="ARD85151.1"/>
    <property type="molecule type" value="Genomic_DNA"/>
</dbReference>
<evidence type="ECO:0000256" key="2">
    <source>
        <dbReference type="ARBA" id="ARBA00009774"/>
    </source>
</evidence>
<dbReference type="Gene3D" id="3.40.50.10230">
    <property type="entry name" value="Cobalamin biosynthesis CobH/CbiC, precorrin-8X methylmutase"/>
    <property type="match status" value="1"/>
</dbReference>
<dbReference type="Proteomes" id="UP000192050">
    <property type="component" value="Chromosome"/>
</dbReference>
<dbReference type="PANTHER" id="PTHR43588">
    <property type="entry name" value="COBALT-PRECORRIN-8 METHYLMUTASE"/>
    <property type="match status" value="1"/>
</dbReference>
<gene>
    <name evidence="6" type="ORF">FAD_1283</name>
</gene>
<dbReference type="UniPathway" id="UPA00148"/>
<comment type="pathway">
    <text evidence="1">Cofactor biosynthesis; adenosylcobalamin biosynthesis.</text>
</comment>
<dbReference type="OrthoDB" id="52531at2157"/>
<evidence type="ECO:0000313" key="6">
    <source>
        <dbReference type="EMBL" id="ARD85151.1"/>
    </source>
</evidence>
<dbReference type="STRING" id="74969.FAD_1283"/>
<evidence type="ECO:0000256" key="3">
    <source>
        <dbReference type="ARBA" id="ARBA00022573"/>
    </source>
</evidence>
<comment type="similarity">
    <text evidence="2">Belongs to the CobH/CbiC family.</text>
</comment>
<feature type="domain" description="Cobalamin biosynthesis precorrin-8X methylmutase CobH/CbiC" evidence="5">
    <location>
        <begin position="9"/>
        <end position="193"/>
    </location>
</feature>
<dbReference type="InterPro" id="IPR036588">
    <property type="entry name" value="CobH/CbiC_sf"/>
</dbReference>
<keyword evidence="4" id="KW-0413">Isomerase</keyword>
<dbReference type="InterPro" id="IPR003722">
    <property type="entry name" value="Cbl_synth_CobH/CbiC"/>
</dbReference>
<evidence type="ECO:0000256" key="1">
    <source>
        <dbReference type="ARBA" id="ARBA00004953"/>
    </source>
</evidence>
<dbReference type="Pfam" id="PF02570">
    <property type="entry name" value="CbiC"/>
    <property type="match status" value="1"/>
</dbReference>
<dbReference type="PANTHER" id="PTHR43588:SF1">
    <property type="entry name" value="COBALT-PRECORRIN-8 METHYLMUTASE"/>
    <property type="match status" value="1"/>
</dbReference>
<evidence type="ECO:0000313" key="7">
    <source>
        <dbReference type="Proteomes" id="UP000192050"/>
    </source>
</evidence>
<protein>
    <submittedName>
        <fullName evidence="6">Precorrin-8X methylmutase</fullName>
    </submittedName>
</protein>
<keyword evidence="3" id="KW-0169">Cobalamin biosynthesis</keyword>
<accession>A0A1V0N4W5</accession>
<keyword evidence="7" id="KW-1185">Reference proteome</keyword>
<evidence type="ECO:0000259" key="5">
    <source>
        <dbReference type="Pfam" id="PF02570"/>
    </source>
</evidence>
<sequence>MSSTLSPAEIYRRSFTFIKEKMGLDNSLKSSIITRVVHATADFEIGKSMVFSSSFEDSLSAIENGTMVIADINMVMSGISRYNNKKCYIGDKDIAMEAKRTGISRSYLSMSRACRDNPEAVYVIGDAPTALEALIDSIDAGICFPRLVIGVPVGFVSALEMKSRLLAFQGNFITNLSNKGGSAVAASIFNAMVVYLHVY</sequence>
<proteinExistence type="inferred from homology"/>
<name>A0A1V0N4W5_9ARCH</name>
<evidence type="ECO:0000256" key="4">
    <source>
        <dbReference type="ARBA" id="ARBA00023235"/>
    </source>
</evidence>
<dbReference type="GO" id="GO:0009236">
    <property type="term" value="P:cobalamin biosynthetic process"/>
    <property type="evidence" value="ECO:0007669"/>
    <property type="project" value="UniProtKB-UniPathway"/>
</dbReference>
<dbReference type="KEGG" id="fai:FAD_1283"/>
<organism evidence="6 7">
    <name type="scientific">Ferroplasma acidiphilum</name>
    <dbReference type="NCBI Taxonomy" id="74969"/>
    <lineage>
        <taxon>Archaea</taxon>
        <taxon>Methanobacteriati</taxon>
        <taxon>Thermoplasmatota</taxon>
        <taxon>Thermoplasmata</taxon>
        <taxon>Thermoplasmatales</taxon>
        <taxon>Ferroplasmaceae</taxon>
        <taxon>Ferroplasma</taxon>
    </lineage>
</organism>
<dbReference type="GO" id="GO:0016993">
    <property type="term" value="F:precorrin-8X methylmutase activity"/>
    <property type="evidence" value="ECO:0007669"/>
    <property type="project" value="InterPro"/>
</dbReference>